<comment type="similarity">
    <text evidence="4">Belongs to the sorting nexin family.</text>
</comment>
<dbReference type="GO" id="GO:0005768">
    <property type="term" value="C:endosome"/>
    <property type="evidence" value="ECO:0007669"/>
    <property type="project" value="TreeGrafter"/>
</dbReference>
<dbReference type="InterPro" id="IPR011992">
    <property type="entry name" value="EF-hand-dom_pair"/>
</dbReference>
<keyword evidence="8" id="KW-0653">Protein transport</keyword>
<dbReference type="Gene3D" id="1.10.238.10">
    <property type="entry name" value="EF-hand"/>
    <property type="match status" value="1"/>
</dbReference>
<feature type="region of interest" description="Disordered" evidence="10">
    <location>
        <begin position="193"/>
        <end position="221"/>
    </location>
</feature>
<feature type="compositionally biased region" description="Low complexity" evidence="10">
    <location>
        <begin position="207"/>
        <end position="217"/>
    </location>
</feature>
<dbReference type="GO" id="GO:0016020">
    <property type="term" value="C:membrane"/>
    <property type="evidence" value="ECO:0007669"/>
    <property type="project" value="UniProtKB-SubCell"/>
</dbReference>
<dbReference type="SUPFAM" id="SSF47473">
    <property type="entry name" value="EF-hand"/>
    <property type="match status" value="1"/>
</dbReference>
<evidence type="ECO:0000256" key="8">
    <source>
        <dbReference type="ARBA" id="ARBA00022927"/>
    </source>
</evidence>
<dbReference type="InterPro" id="IPR001683">
    <property type="entry name" value="PX_dom"/>
</dbReference>
<dbReference type="SUPFAM" id="SSF64268">
    <property type="entry name" value="PX domain"/>
    <property type="match status" value="1"/>
</dbReference>
<dbReference type="PANTHER" id="PTHR47554:SF1">
    <property type="entry name" value="SORTING NEXIN MVP1"/>
    <property type="match status" value="1"/>
</dbReference>
<dbReference type="InterPro" id="IPR045734">
    <property type="entry name" value="Snx8_BAR_dom"/>
</dbReference>
<keyword evidence="6" id="KW-0813">Transport</keyword>
<organism evidence="12 13">
    <name type="scientific">Agrocybe pediades</name>
    <dbReference type="NCBI Taxonomy" id="84607"/>
    <lineage>
        <taxon>Eukaryota</taxon>
        <taxon>Fungi</taxon>
        <taxon>Dikarya</taxon>
        <taxon>Basidiomycota</taxon>
        <taxon>Agaricomycotina</taxon>
        <taxon>Agaricomycetes</taxon>
        <taxon>Agaricomycetidae</taxon>
        <taxon>Agaricales</taxon>
        <taxon>Agaricineae</taxon>
        <taxon>Strophariaceae</taxon>
        <taxon>Agrocybe</taxon>
    </lineage>
</organism>
<dbReference type="InterPro" id="IPR027267">
    <property type="entry name" value="AH/BAR_dom_sf"/>
</dbReference>
<dbReference type="GO" id="GO:0005829">
    <property type="term" value="C:cytosol"/>
    <property type="evidence" value="ECO:0007669"/>
    <property type="project" value="GOC"/>
</dbReference>
<comment type="function">
    <text evidence="1">Required for vacuolar protein sorting.</text>
</comment>
<dbReference type="Pfam" id="PF19566">
    <property type="entry name" value="Snx8_BAR_dom"/>
    <property type="match status" value="1"/>
</dbReference>
<sequence length="684" mass="75974">MFNAPRPAQRYVGSTSNGFGGSFVDDNPLSSSVYDDGLDPWSAAPSPTPTPMPHAPASVFSAVIADATVPTIYHRAYAAVDPSNTGETSVNSLTRVLNTSSLPASTIDRIVNLVSSRPRVSKLEFFVALALVALAQSGKDVSIEQVAALSSQNTLPEPMLNLDQFQPTMSSIPPISPIPRRSTTNSTIRAPLPAYSTDDPWNSNPRFTSPPSATGTSSAGGFGAAIDGLPGNTATGATSNLAGTGLPNEWWKKQENIKVSILGQQGFILNRYTVYEITSDRRPNPVVRRYSEFTYLWEVLVRRYPFRLFPALPPKRVGADEQFIEQRRRGLARALNFVVNHPVIKDDGVLGVFLSEQSFEAWRKNTAVSLEEESASKRVDRIEEMTIPSDLEDKLAVVRGKITPLIEQWQRICILAERIIKRREAAAVRTQALRRAFLPTHFTLPELSPSSTTSNLPGSPTAPSMTGSLTQSFLGFNTSIPVNDNQGDLARLTNTLRVVMETNETCWRGDDCELSNGVRSGLGHLAAHTQRHSEISELRSRTLQDTTLEALKAQRDLYIATRDLFIRHDRFSIDQVERLKKRIETTSVKLDGIRAAQKEHWQEEVEKLTALIEKDQATIAAQLSRRVFIRACMWHELRVVLHNRENALLTQAVKNYAREEHEYAENVANNWESLTEAVEDMPFE</sequence>
<evidence type="ECO:0000256" key="5">
    <source>
        <dbReference type="ARBA" id="ARBA00014268"/>
    </source>
</evidence>
<comment type="subcellular location">
    <subcellularLocation>
        <location evidence="3">Cytoplasm</location>
    </subcellularLocation>
    <subcellularLocation>
        <location evidence="2">Membrane</location>
        <topology evidence="2">Peripheral membrane protein</topology>
        <orientation evidence="2">Cytoplasmic side</orientation>
    </subcellularLocation>
</comment>
<keyword evidence="9" id="KW-0472">Membrane</keyword>
<dbReference type="Proteomes" id="UP000521872">
    <property type="component" value="Unassembled WGS sequence"/>
</dbReference>
<dbReference type="InterPro" id="IPR028662">
    <property type="entry name" value="SNX8/Mvp1"/>
</dbReference>
<dbReference type="CDD" id="cd07597">
    <property type="entry name" value="BAR_SNX8"/>
    <property type="match status" value="1"/>
</dbReference>
<name>A0A8H4QIA2_9AGAR</name>
<gene>
    <name evidence="12" type="ORF">D9613_007057</name>
</gene>
<dbReference type="Pfam" id="PF00787">
    <property type="entry name" value="PX"/>
    <property type="match status" value="1"/>
</dbReference>
<keyword evidence="7" id="KW-0963">Cytoplasm</keyword>
<dbReference type="Gene3D" id="1.20.1270.60">
    <property type="entry name" value="Arfaptin homology (AH) domain/BAR domain"/>
    <property type="match status" value="1"/>
</dbReference>
<evidence type="ECO:0000256" key="4">
    <source>
        <dbReference type="ARBA" id="ARBA00010883"/>
    </source>
</evidence>
<dbReference type="GO" id="GO:0042147">
    <property type="term" value="P:retrograde transport, endosome to Golgi"/>
    <property type="evidence" value="ECO:0007669"/>
    <property type="project" value="InterPro"/>
</dbReference>
<evidence type="ECO:0000256" key="9">
    <source>
        <dbReference type="ARBA" id="ARBA00023136"/>
    </source>
</evidence>
<proteinExistence type="inferred from homology"/>
<evidence type="ECO:0000256" key="10">
    <source>
        <dbReference type="SAM" id="MobiDB-lite"/>
    </source>
</evidence>
<evidence type="ECO:0000256" key="3">
    <source>
        <dbReference type="ARBA" id="ARBA00004496"/>
    </source>
</evidence>
<evidence type="ECO:0000256" key="2">
    <source>
        <dbReference type="ARBA" id="ARBA00004287"/>
    </source>
</evidence>
<dbReference type="SMART" id="SM00312">
    <property type="entry name" value="PX"/>
    <property type="match status" value="1"/>
</dbReference>
<accession>A0A8H4QIA2</accession>
<evidence type="ECO:0000313" key="12">
    <source>
        <dbReference type="EMBL" id="KAF4611281.1"/>
    </source>
</evidence>
<dbReference type="Gene3D" id="3.30.1520.10">
    <property type="entry name" value="Phox-like domain"/>
    <property type="match status" value="1"/>
</dbReference>
<evidence type="ECO:0000256" key="7">
    <source>
        <dbReference type="ARBA" id="ARBA00022490"/>
    </source>
</evidence>
<dbReference type="GO" id="GO:0032266">
    <property type="term" value="F:phosphatidylinositol-3-phosphate binding"/>
    <property type="evidence" value="ECO:0007669"/>
    <property type="project" value="TreeGrafter"/>
</dbReference>
<protein>
    <recommendedName>
        <fullName evidence="5">Sorting nexin MVP1</fullName>
    </recommendedName>
</protein>
<evidence type="ECO:0000256" key="1">
    <source>
        <dbReference type="ARBA" id="ARBA00002474"/>
    </source>
</evidence>
<evidence type="ECO:0000259" key="11">
    <source>
        <dbReference type="PROSITE" id="PS50195"/>
    </source>
</evidence>
<dbReference type="AlphaFoldDB" id="A0A8H4QIA2"/>
<evidence type="ECO:0000313" key="13">
    <source>
        <dbReference type="Proteomes" id="UP000521872"/>
    </source>
</evidence>
<comment type="caution">
    <text evidence="12">The sequence shown here is derived from an EMBL/GenBank/DDBJ whole genome shotgun (WGS) entry which is preliminary data.</text>
</comment>
<reference evidence="12 13" key="1">
    <citation type="submission" date="2019-12" db="EMBL/GenBank/DDBJ databases">
        <authorList>
            <person name="Floudas D."/>
            <person name="Bentzer J."/>
            <person name="Ahren D."/>
            <person name="Johansson T."/>
            <person name="Persson P."/>
            <person name="Tunlid A."/>
        </authorList>
    </citation>
    <scope>NUCLEOTIDE SEQUENCE [LARGE SCALE GENOMIC DNA]</scope>
    <source>
        <strain evidence="12 13">CBS 102.39</strain>
    </source>
</reference>
<dbReference type="PROSITE" id="PS50195">
    <property type="entry name" value="PX"/>
    <property type="match status" value="1"/>
</dbReference>
<feature type="domain" description="PX" evidence="11">
    <location>
        <begin position="253"/>
        <end position="360"/>
    </location>
</feature>
<dbReference type="EMBL" id="JAACJL010000058">
    <property type="protein sequence ID" value="KAF4611281.1"/>
    <property type="molecule type" value="Genomic_DNA"/>
</dbReference>
<dbReference type="InterPro" id="IPR036871">
    <property type="entry name" value="PX_dom_sf"/>
</dbReference>
<dbReference type="PANTHER" id="PTHR47554">
    <property type="entry name" value="SORTING NEXIN MVP1"/>
    <property type="match status" value="1"/>
</dbReference>
<evidence type="ECO:0000256" key="6">
    <source>
        <dbReference type="ARBA" id="ARBA00022448"/>
    </source>
</evidence>
<dbReference type="GO" id="GO:0006623">
    <property type="term" value="P:protein targeting to vacuole"/>
    <property type="evidence" value="ECO:0007669"/>
    <property type="project" value="TreeGrafter"/>
</dbReference>
<keyword evidence="13" id="KW-1185">Reference proteome</keyword>